<keyword evidence="1" id="KW-1185">Reference proteome</keyword>
<dbReference type="SUPFAM" id="SSF56281">
    <property type="entry name" value="Metallo-hydrolase/oxidoreductase"/>
    <property type="match status" value="1"/>
</dbReference>
<dbReference type="WBParaSite" id="Hba_17558">
    <property type="protein sequence ID" value="Hba_17558"/>
    <property type="gene ID" value="Hba_17558"/>
</dbReference>
<dbReference type="AlphaFoldDB" id="A0A1I7XIM6"/>
<evidence type="ECO:0000313" key="1">
    <source>
        <dbReference type="Proteomes" id="UP000095283"/>
    </source>
</evidence>
<dbReference type="PANTHER" id="PTHR11935">
    <property type="entry name" value="BETA LACTAMASE DOMAIN"/>
    <property type="match status" value="1"/>
</dbReference>
<proteinExistence type="predicted"/>
<reference evidence="2" key="1">
    <citation type="submission" date="2016-11" db="UniProtKB">
        <authorList>
            <consortium name="WormBaseParasite"/>
        </authorList>
    </citation>
    <scope>IDENTIFICATION</scope>
</reference>
<name>A0A1I7XIM6_HETBA</name>
<evidence type="ECO:0000313" key="2">
    <source>
        <dbReference type="WBParaSite" id="Hba_17558"/>
    </source>
</evidence>
<dbReference type="GO" id="GO:0004416">
    <property type="term" value="F:hydroxyacylglutathione hydrolase activity"/>
    <property type="evidence" value="ECO:0007669"/>
    <property type="project" value="TreeGrafter"/>
</dbReference>
<accession>A0A1I7XIM6</accession>
<organism evidence="1 2">
    <name type="scientific">Heterorhabditis bacteriophora</name>
    <name type="common">Entomopathogenic nematode worm</name>
    <dbReference type="NCBI Taxonomy" id="37862"/>
    <lineage>
        <taxon>Eukaryota</taxon>
        <taxon>Metazoa</taxon>
        <taxon>Ecdysozoa</taxon>
        <taxon>Nematoda</taxon>
        <taxon>Chromadorea</taxon>
        <taxon>Rhabditida</taxon>
        <taxon>Rhabditina</taxon>
        <taxon>Rhabditomorpha</taxon>
        <taxon>Strongyloidea</taxon>
        <taxon>Heterorhabditidae</taxon>
        <taxon>Heterorhabditis</taxon>
    </lineage>
</organism>
<sequence length="111" mass="12791">MKVIPVRALEDNYMYIVYNEHDLRGLVVDPVEPKKMKKITDDMGVCNSQISIAVSMIIVRTAEQMHHNLSILANLPDHTCVYPGHEYTYNNLQFAHYIEPENEAKNNFKGL</sequence>
<dbReference type="PANTHER" id="PTHR11935:SF94">
    <property type="entry name" value="TENZING NORGAY, ISOFORM C"/>
    <property type="match status" value="1"/>
</dbReference>
<protein>
    <submittedName>
        <fullName evidence="2">MBL fold metallo-hydrolase</fullName>
    </submittedName>
</protein>
<dbReference type="Proteomes" id="UP000095283">
    <property type="component" value="Unplaced"/>
</dbReference>
<dbReference type="Gene3D" id="3.60.15.10">
    <property type="entry name" value="Ribonuclease Z/Hydroxyacylglutathione hydrolase-like"/>
    <property type="match status" value="2"/>
</dbReference>
<dbReference type="InterPro" id="IPR036866">
    <property type="entry name" value="RibonucZ/Hydroxyglut_hydro"/>
</dbReference>